<keyword evidence="5" id="KW-1185">Reference proteome</keyword>
<dbReference type="PANTHER" id="PTHR35526:SF3">
    <property type="entry name" value="ANTI-SIGMA-F FACTOR RSBW"/>
    <property type="match status" value="1"/>
</dbReference>
<proteinExistence type="predicted"/>
<accession>A0ABU2XLD0</accession>
<evidence type="ECO:0000259" key="3">
    <source>
        <dbReference type="Pfam" id="PF13581"/>
    </source>
</evidence>
<dbReference type="GO" id="GO:0005524">
    <property type="term" value="F:ATP binding"/>
    <property type="evidence" value="ECO:0007669"/>
    <property type="project" value="UniProtKB-KW"/>
</dbReference>
<feature type="domain" description="Histidine kinase/HSP90-like ATPase" evidence="3">
    <location>
        <begin position="40"/>
        <end position="144"/>
    </location>
</feature>
<dbReference type="RefSeq" id="WP_311727183.1">
    <property type="nucleotide sequence ID" value="NZ_JAVRFD010000015.1"/>
</dbReference>
<reference evidence="4" key="1">
    <citation type="submission" date="2024-05" db="EMBL/GenBank/DDBJ databases">
        <title>30 novel species of actinomycetes from the DSMZ collection.</title>
        <authorList>
            <person name="Nouioui I."/>
        </authorList>
    </citation>
    <scope>NUCLEOTIDE SEQUENCE</scope>
    <source>
        <strain evidence="4">DSM 41529</strain>
    </source>
</reference>
<evidence type="ECO:0000256" key="1">
    <source>
        <dbReference type="ARBA" id="ARBA00022527"/>
    </source>
</evidence>
<sequence length="154" mass="16097">MGVRTEPGAADPGNSIGGTEQLPHRYTLSAPGIPIAPRLCRDFVRNLLVASGLGQLADAAALCTSELVTNAHQHGKGDVRLAATIECTRVRVAIHDDGPALPSPRRATNDETHGRGLFLVTALSDVCGLTVDEQLDGTGKAVWFELGLPPGVKT</sequence>
<dbReference type="InterPro" id="IPR036890">
    <property type="entry name" value="HATPase_C_sf"/>
</dbReference>
<dbReference type="CDD" id="cd16936">
    <property type="entry name" value="HATPase_RsbW-like"/>
    <property type="match status" value="1"/>
</dbReference>
<dbReference type="InterPro" id="IPR050267">
    <property type="entry name" value="Anti-sigma-factor_SerPK"/>
</dbReference>
<dbReference type="EMBL" id="JAVRFD010000015">
    <property type="protein sequence ID" value="MDT0546706.1"/>
    <property type="molecule type" value="Genomic_DNA"/>
</dbReference>
<comment type="caution">
    <text evidence="4">The sequence shown here is derived from an EMBL/GenBank/DDBJ whole genome shotgun (WGS) entry which is preliminary data.</text>
</comment>
<keyword evidence="1" id="KW-0723">Serine/threonine-protein kinase</keyword>
<dbReference type="Pfam" id="PF13581">
    <property type="entry name" value="HATPase_c_2"/>
    <property type="match status" value="1"/>
</dbReference>
<gene>
    <name evidence="4" type="ORF">RND15_28960</name>
</gene>
<dbReference type="PANTHER" id="PTHR35526">
    <property type="entry name" value="ANTI-SIGMA-F FACTOR RSBW-RELATED"/>
    <property type="match status" value="1"/>
</dbReference>
<protein>
    <submittedName>
        <fullName evidence="4">ATP-binding protein</fullName>
    </submittedName>
</protein>
<dbReference type="SUPFAM" id="SSF55874">
    <property type="entry name" value="ATPase domain of HSP90 chaperone/DNA topoisomerase II/histidine kinase"/>
    <property type="match status" value="1"/>
</dbReference>
<dbReference type="Gene3D" id="3.30.565.10">
    <property type="entry name" value="Histidine kinase-like ATPase, C-terminal domain"/>
    <property type="match status" value="1"/>
</dbReference>
<name>A0ABU2XLD0_9ACTN</name>
<dbReference type="InterPro" id="IPR003594">
    <property type="entry name" value="HATPase_dom"/>
</dbReference>
<keyword evidence="1" id="KW-0808">Transferase</keyword>
<keyword evidence="1" id="KW-0418">Kinase</keyword>
<keyword evidence="4" id="KW-0067">ATP-binding</keyword>
<keyword evidence="4" id="KW-0547">Nucleotide-binding</keyword>
<evidence type="ECO:0000313" key="5">
    <source>
        <dbReference type="Proteomes" id="UP001180754"/>
    </source>
</evidence>
<evidence type="ECO:0000256" key="2">
    <source>
        <dbReference type="SAM" id="MobiDB-lite"/>
    </source>
</evidence>
<dbReference type="Proteomes" id="UP001180754">
    <property type="component" value="Unassembled WGS sequence"/>
</dbReference>
<feature type="region of interest" description="Disordered" evidence="2">
    <location>
        <begin position="1"/>
        <end position="22"/>
    </location>
</feature>
<organism evidence="4 5">
    <name type="scientific">Streptomyces lonegramiae</name>
    <dbReference type="NCBI Taxonomy" id="3075524"/>
    <lineage>
        <taxon>Bacteria</taxon>
        <taxon>Bacillati</taxon>
        <taxon>Actinomycetota</taxon>
        <taxon>Actinomycetes</taxon>
        <taxon>Kitasatosporales</taxon>
        <taxon>Streptomycetaceae</taxon>
        <taxon>Streptomyces</taxon>
    </lineage>
</organism>
<evidence type="ECO:0000313" key="4">
    <source>
        <dbReference type="EMBL" id="MDT0546706.1"/>
    </source>
</evidence>